<protein>
    <recommendedName>
        <fullName evidence="3">Glycosyltransferase</fullName>
    </recommendedName>
</protein>
<comment type="caution">
    <text evidence="1">The sequence shown here is derived from an EMBL/GenBank/DDBJ whole genome shotgun (WGS) entry which is preliminary data.</text>
</comment>
<sequence>MRIKILTPWSLPQFNGRFFPSPMEWDGAEFVCDPDCREYDWLVVYDEVPRSKRVEELACPASHTILVTQEPDSIKIYPPCYTRQFNYVITTHDPQVLRHPGYRRGAGAIVWLNGRSPLENRACRDYPKSKTLSCIFSTKRMTHTLHSKRMDFIEYIEAHEPSLERFGRGIREIRNKYDALDAYRYHIAIENQCRPYHWTEKLPDSILSLCLTFYAGDPKIGCVLPPESFIPVPIDDPPAALAIIQEAIADNAYEKRLPAIREARRLLCERYNLWNQILDVVAEHENKQLPETSGRTRIYDRHYLRRNPVHLISEGLELARVRWLMGR</sequence>
<dbReference type="Gene3D" id="3.40.50.11660">
    <property type="entry name" value="Glycosyl transferase family 10, C-terminal domain"/>
    <property type="match status" value="1"/>
</dbReference>
<organism evidence="1 2">
    <name type="scientific">Candidatus Akkermansia intestinigallinarum</name>
    <dbReference type="NCBI Taxonomy" id="2838431"/>
    <lineage>
        <taxon>Bacteria</taxon>
        <taxon>Pseudomonadati</taxon>
        <taxon>Verrucomicrobiota</taxon>
        <taxon>Verrucomicrobiia</taxon>
        <taxon>Verrucomicrobiales</taxon>
        <taxon>Akkermansiaceae</taxon>
        <taxon>Akkermansia</taxon>
    </lineage>
</organism>
<dbReference type="SUPFAM" id="SSF53756">
    <property type="entry name" value="UDP-Glycosyltransferase/glycogen phosphorylase"/>
    <property type="match status" value="1"/>
</dbReference>
<gene>
    <name evidence="1" type="ORF">H9862_07920</name>
</gene>
<proteinExistence type="predicted"/>
<accession>A0A9D2AHI1</accession>
<dbReference type="Proteomes" id="UP000823964">
    <property type="component" value="Unassembled WGS sequence"/>
</dbReference>
<reference evidence="1" key="1">
    <citation type="journal article" date="2021" name="PeerJ">
        <title>Extensive microbial diversity within the chicken gut microbiome revealed by metagenomics and culture.</title>
        <authorList>
            <person name="Gilroy R."/>
            <person name="Ravi A."/>
            <person name="Getino M."/>
            <person name="Pursley I."/>
            <person name="Horton D.L."/>
            <person name="Alikhan N.F."/>
            <person name="Baker D."/>
            <person name="Gharbi K."/>
            <person name="Hall N."/>
            <person name="Watson M."/>
            <person name="Adriaenssens E.M."/>
            <person name="Foster-Nyarko E."/>
            <person name="Jarju S."/>
            <person name="Secka A."/>
            <person name="Antonio M."/>
            <person name="Oren A."/>
            <person name="Chaudhuri R.R."/>
            <person name="La Ragione R."/>
            <person name="Hildebrand F."/>
            <person name="Pallen M.J."/>
        </authorList>
    </citation>
    <scope>NUCLEOTIDE SEQUENCE</scope>
    <source>
        <strain evidence="1">14975</strain>
    </source>
</reference>
<evidence type="ECO:0000313" key="1">
    <source>
        <dbReference type="EMBL" id="HIX20509.1"/>
    </source>
</evidence>
<evidence type="ECO:0000313" key="2">
    <source>
        <dbReference type="Proteomes" id="UP000823964"/>
    </source>
</evidence>
<reference evidence="1" key="2">
    <citation type="submission" date="2021-04" db="EMBL/GenBank/DDBJ databases">
        <authorList>
            <person name="Gilroy R."/>
        </authorList>
    </citation>
    <scope>NUCLEOTIDE SEQUENCE</scope>
    <source>
        <strain evidence="1">14975</strain>
    </source>
</reference>
<dbReference type="InterPro" id="IPR038577">
    <property type="entry name" value="GT10-like_C_sf"/>
</dbReference>
<evidence type="ECO:0008006" key="3">
    <source>
        <dbReference type="Google" id="ProtNLM"/>
    </source>
</evidence>
<name>A0A9D2AHI1_9BACT</name>
<dbReference type="EMBL" id="DXFQ01000148">
    <property type="protein sequence ID" value="HIX20509.1"/>
    <property type="molecule type" value="Genomic_DNA"/>
</dbReference>
<dbReference type="AlphaFoldDB" id="A0A9D2AHI1"/>